<feature type="domain" description="Cytochrome c" evidence="10">
    <location>
        <begin position="208"/>
        <end position="313"/>
    </location>
</feature>
<evidence type="ECO:0000256" key="7">
    <source>
        <dbReference type="ARBA" id="ARBA00023043"/>
    </source>
</evidence>
<sequence>MHNPRVFLAILTAIVLAPASMVIGGPLHDAARNGDIAALENLLKDGADVNALEFATPLQMAAFSGQAEAVELLISKGADLNMSSSALGTALHAATSRGHVGVVEILLTAGADTDARNADGYTSLMIAALEQRLEALQALIAAGADIEATAVASRSPKGGHGNVNALHLGTFKVRFSSPDRDAAIAEALLKAGAGPRPIPLDKERMSKADPNLGRELTITRCGGCHKVESEAEVVTQPEMGHSLVNIYGRQVASRDDAQYSDALKKVGGTWTEELLFSFVAEPMLTVPGTRMRWQGDWSRDDVAHIVSYLMSVAR</sequence>
<dbReference type="RefSeq" id="WP_093974034.1">
    <property type="nucleotide sequence ID" value="NZ_FXXQ01000007.1"/>
</dbReference>
<dbReference type="SUPFAM" id="SSF46626">
    <property type="entry name" value="Cytochrome c"/>
    <property type="match status" value="1"/>
</dbReference>
<evidence type="ECO:0000256" key="9">
    <source>
        <dbReference type="PROSITE-ProRule" id="PRU00433"/>
    </source>
</evidence>
<dbReference type="PRINTS" id="PR00604">
    <property type="entry name" value="CYTCHRMECIAB"/>
</dbReference>
<dbReference type="Pfam" id="PF00023">
    <property type="entry name" value="Ank"/>
    <property type="match status" value="1"/>
</dbReference>
<keyword evidence="2 9" id="KW-0349">Heme</keyword>
<dbReference type="PANTHER" id="PTHR24171">
    <property type="entry name" value="ANKYRIN REPEAT DOMAIN-CONTAINING PROTEIN 39-RELATED"/>
    <property type="match status" value="1"/>
</dbReference>
<dbReference type="GO" id="GO:0046872">
    <property type="term" value="F:metal ion binding"/>
    <property type="evidence" value="ECO:0007669"/>
    <property type="project" value="UniProtKB-KW"/>
</dbReference>
<dbReference type="GO" id="GO:0009055">
    <property type="term" value="F:electron transfer activity"/>
    <property type="evidence" value="ECO:0007669"/>
    <property type="project" value="InterPro"/>
</dbReference>
<keyword evidence="12" id="KW-1185">Reference proteome</keyword>
<evidence type="ECO:0000313" key="12">
    <source>
        <dbReference type="Proteomes" id="UP000201838"/>
    </source>
</evidence>
<dbReference type="Proteomes" id="UP000201838">
    <property type="component" value="Unassembled WGS sequence"/>
</dbReference>
<accession>A0A238J180</accession>
<dbReference type="InterPro" id="IPR002327">
    <property type="entry name" value="Cyt_c_1A/1B"/>
</dbReference>
<dbReference type="EMBL" id="FXXQ01000007">
    <property type="protein sequence ID" value="SMX24061.1"/>
    <property type="molecule type" value="Genomic_DNA"/>
</dbReference>
<evidence type="ECO:0000256" key="1">
    <source>
        <dbReference type="ARBA" id="ARBA00022448"/>
    </source>
</evidence>
<organism evidence="11 12">
    <name type="scientific">Boseongicola aestuarii</name>
    <dbReference type="NCBI Taxonomy" id="1470561"/>
    <lineage>
        <taxon>Bacteria</taxon>
        <taxon>Pseudomonadati</taxon>
        <taxon>Pseudomonadota</taxon>
        <taxon>Alphaproteobacteria</taxon>
        <taxon>Rhodobacterales</taxon>
        <taxon>Paracoccaceae</taxon>
        <taxon>Boseongicola</taxon>
    </lineage>
</organism>
<dbReference type="PANTHER" id="PTHR24171:SF10">
    <property type="entry name" value="ANKYRIN REPEAT DOMAIN-CONTAINING PROTEIN 29-LIKE"/>
    <property type="match status" value="1"/>
</dbReference>
<feature type="repeat" description="ANK" evidence="8">
    <location>
        <begin position="26"/>
        <end position="54"/>
    </location>
</feature>
<dbReference type="PROSITE" id="PS51007">
    <property type="entry name" value="CYTC"/>
    <property type="match status" value="1"/>
</dbReference>
<keyword evidence="4" id="KW-0677">Repeat</keyword>
<keyword evidence="3 9" id="KW-0479">Metal-binding</keyword>
<evidence type="ECO:0000256" key="3">
    <source>
        <dbReference type="ARBA" id="ARBA00022723"/>
    </source>
</evidence>
<keyword evidence="6 9" id="KW-0408">Iron</keyword>
<protein>
    <submittedName>
        <fullName evidence="11">Cytochrome c-554</fullName>
    </submittedName>
</protein>
<dbReference type="InterPro" id="IPR036909">
    <property type="entry name" value="Cyt_c-like_dom_sf"/>
</dbReference>
<dbReference type="SMART" id="SM00248">
    <property type="entry name" value="ANK"/>
    <property type="match status" value="4"/>
</dbReference>
<dbReference type="InterPro" id="IPR009056">
    <property type="entry name" value="Cyt_c-like_dom"/>
</dbReference>
<gene>
    <name evidence="11" type="ORF">BOA8489_02176</name>
</gene>
<reference evidence="11 12" key="1">
    <citation type="submission" date="2017-05" db="EMBL/GenBank/DDBJ databases">
        <authorList>
            <person name="Song R."/>
            <person name="Chenine A.L."/>
            <person name="Ruprecht R.M."/>
        </authorList>
    </citation>
    <scope>NUCLEOTIDE SEQUENCE [LARGE SCALE GENOMIC DNA]</scope>
    <source>
        <strain evidence="11 12">CECT 8489</strain>
    </source>
</reference>
<dbReference type="Gene3D" id="1.10.760.10">
    <property type="entry name" value="Cytochrome c-like domain"/>
    <property type="match status" value="1"/>
</dbReference>
<keyword evidence="1" id="KW-0813">Transport</keyword>
<dbReference type="OrthoDB" id="8052864at2"/>
<dbReference type="SUPFAM" id="SSF48403">
    <property type="entry name" value="Ankyrin repeat"/>
    <property type="match status" value="1"/>
</dbReference>
<evidence type="ECO:0000259" key="10">
    <source>
        <dbReference type="PROSITE" id="PS51007"/>
    </source>
</evidence>
<evidence type="ECO:0000256" key="5">
    <source>
        <dbReference type="ARBA" id="ARBA00022982"/>
    </source>
</evidence>
<dbReference type="AlphaFoldDB" id="A0A238J180"/>
<feature type="repeat" description="ANK" evidence="8">
    <location>
        <begin position="89"/>
        <end position="118"/>
    </location>
</feature>
<dbReference type="PROSITE" id="PS50297">
    <property type="entry name" value="ANK_REP_REGION"/>
    <property type="match status" value="4"/>
</dbReference>
<name>A0A238J180_9RHOB</name>
<proteinExistence type="predicted"/>
<keyword evidence="7 8" id="KW-0040">ANK repeat</keyword>
<feature type="repeat" description="ANK" evidence="8">
    <location>
        <begin position="53"/>
        <end position="85"/>
    </location>
</feature>
<dbReference type="InterPro" id="IPR002110">
    <property type="entry name" value="Ankyrin_rpt"/>
</dbReference>
<evidence type="ECO:0000256" key="2">
    <source>
        <dbReference type="ARBA" id="ARBA00022617"/>
    </source>
</evidence>
<evidence type="ECO:0000256" key="4">
    <source>
        <dbReference type="ARBA" id="ARBA00022737"/>
    </source>
</evidence>
<dbReference type="InterPro" id="IPR036770">
    <property type="entry name" value="Ankyrin_rpt-contain_sf"/>
</dbReference>
<evidence type="ECO:0000256" key="8">
    <source>
        <dbReference type="PROSITE-ProRule" id="PRU00023"/>
    </source>
</evidence>
<dbReference type="GO" id="GO:0020037">
    <property type="term" value="F:heme binding"/>
    <property type="evidence" value="ECO:0007669"/>
    <property type="project" value="InterPro"/>
</dbReference>
<keyword evidence="5" id="KW-0249">Electron transport</keyword>
<dbReference type="Gene3D" id="1.25.40.20">
    <property type="entry name" value="Ankyrin repeat-containing domain"/>
    <property type="match status" value="2"/>
</dbReference>
<evidence type="ECO:0000313" key="11">
    <source>
        <dbReference type="EMBL" id="SMX24061.1"/>
    </source>
</evidence>
<evidence type="ECO:0000256" key="6">
    <source>
        <dbReference type="ARBA" id="ARBA00023004"/>
    </source>
</evidence>
<dbReference type="PROSITE" id="PS50088">
    <property type="entry name" value="ANK_REPEAT"/>
    <property type="match status" value="4"/>
</dbReference>
<dbReference type="Pfam" id="PF12796">
    <property type="entry name" value="Ank_2"/>
    <property type="match status" value="1"/>
</dbReference>
<feature type="repeat" description="ANK" evidence="8">
    <location>
        <begin position="119"/>
        <end position="151"/>
    </location>
</feature>